<dbReference type="EC" id="2.7.11.1" evidence="1"/>
<comment type="catalytic activity">
    <reaction evidence="8">
        <text>L-seryl-[protein] + ATP = O-phospho-L-seryl-[protein] + ADP + H(+)</text>
        <dbReference type="Rhea" id="RHEA:17989"/>
        <dbReference type="Rhea" id="RHEA-COMP:9863"/>
        <dbReference type="Rhea" id="RHEA-COMP:11604"/>
        <dbReference type="ChEBI" id="CHEBI:15378"/>
        <dbReference type="ChEBI" id="CHEBI:29999"/>
        <dbReference type="ChEBI" id="CHEBI:30616"/>
        <dbReference type="ChEBI" id="CHEBI:83421"/>
        <dbReference type="ChEBI" id="CHEBI:456216"/>
        <dbReference type="EC" id="2.7.11.1"/>
    </reaction>
</comment>
<dbReference type="InterPro" id="IPR017441">
    <property type="entry name" value="Protein_kinase_ATP_BS"/>
</dbReference>
<evidence type="ECO:0000256" key="1">
    <source>
        <dbReference type="ARBA" id="ARBA00012513"/>
    </source>
</evidence>
<feature type="compositionally biased region" description="Basic and acidic residues" evidence="10">
    <location>
        <begin position="438"/>
        <end position="452"/>
    </location>
</feature>
<comment type="caution">
    <text evidence="12">The sequence shown here is derived from an EMBL/GenBank/DDBJ whole genome shotgun (WGS) entry which is preliminary data.</text>
</comment>
<gene>
    <name evidence="12" type="ORF">BN7_27</name>
</gene>
<proteinExistence type="predicted"/>
<dbReference type="GO" id="GO:0106310">
    <property type="term" value="F:protein serine kinase activity"/>
    <property type="evidence" value="ECO:0007669"/>
    <property type="project" value="RHEA"/>
</dbReference>
<dbReference type="EMBL" id="CAIF01000001">
    <property type="protein sequence ID" value="CCH40494.1"/>
    <property type="molecule type" value="Genomic_DNA"/>
</dbReference>
<dbReference type="InterPro" id="IPR008271">
    <property type="entry name" value="Ser/Thr_kinase_AS"/>
</dbReference>
<evidence type="ECO:0000256" key="8">
    <source>
        <dbReference type="ARBA" id="ARBA00048679"/>
    </source>
</evidence>
<dbReference type="AlphaFoldDB" id="K0KGD3"/>
<dbReference type="GO" id="GO:0005829">
    <property type="term" value="C:cytosol"/>
    <property type="evidence" value="ECO:0007669"/>
    <property type="project" value="TreeGrafter"/>
</dbReference>
<comment type="catalytic activity">
    <reaction evidence="7">
        <text>L-threonyl-[protein] + ATP = O-phospho-L-threonyl-[protein] + ADP + H(+)</text>
        <dbReference type="Rhea" id="RHEA:46608"/>
        <dbReference type="Rhea" id="RHEA-COMP:11060"/>
        <dbReference type="Rhea" id="RHEA-COMP:11605"/>
        <dbReference type="ChEBI" id="CHEBI:15378"/>
        <dbReference type="ChEBI" id="CHEBI:30013"/>
        <dbReference type="ChEBI" id="CHEBI:30616"/>
        <dbReference type="ChEBI" id="CHEBI:61977"/>
        <dbReference type="ChEBI" id="CHEBI:456216"/>
        <dbReference type="EC" id="2.7.11.1"/>
    </reaction>
</comment>
<feature type="region of interest" description="Disordered" evidence="10">
    <location>
        <begin position="100"/>
        <end position="135"/>
    </location>
</feature>
<dbReference type="SMART" id="SM00220">
    <property type="entry name" value="S_TKc"/>
    <property type="match status" value="1"/>
</dbReference>
<keyword evidence="5 12" id="KW-0418">Kinase</keyword>
<protein>
    <recommendedName>
        <fullName evidence="1">non-specific serine/threonine protein kinase</fullName>
        <ecNumber evidence="1">2.7.11.1</ecNumber>
    </recommendedName>
</protein>
<feature type="compositionally biased region" description="Polar residues" evidence="10">
    <location>
        <begin position="422"/>
        <end position="437"/>
    </location>
</feature>
<dbReference type="PROSITE" id="PS00108">
    <property type="entry name" value="PROTEIN_KINASE_ST"/>
    <property type="match status" value="1"/>
</dbReference>
<reference evidence="12 13" key="1">
    <citation type="journal article" date="2012" name="Eukaryot. Cell">
        <title>Draft genome sequence of Wickerhamomyces ciferrii NRRL Y-1031 F-60-10.</title>
        <authorList>
            <person name="Schneider J."/>
            <person name="Andrea H."/>
            <person name="Blom J."/>
            <person name="Jaenicke S."/>
            <person name="Ruckert C."/>
            <person name="Schorsch C."/>
            <person name="Szczepanowski R."/>
            <person name="Farwick M."/>
            <person name="Goesmann A."/>
            <person name="Puhler A."/>
            <person name="Schaffer S."/>
            <person name="Tauch A."/>
            <person name="Kohler T."/>
            <person name="Brinkrolf K."/>
        </authorList>
    </citation>
    <scope>NUCLEOTIDE SEQUENCE [LARGE SCALE GENOMIC DNA]</scope>
    <source>
        <strain evidence="13">ATCC 14091 / BCRC 22168 / CBS 111 / JCM 3599 / NBRC 0793 / NRRL Y-1031 F-60-10</strain>
    </source>
</reference>
<dbReference type="PANTHER" id="PTHR24343">
    <property type="entry name" value="SERINE/THREONINE KINASE"/>
    <property type="match status" value="1"/>
</dbReference>
<evidence type="ECO:0000256" key="9">
    <source>
        <dbReference type="PROSITE-ProRule" id="PRU10141"/>
    </source>
</evidence>
<evidence type="ECO:0000256" key="5">
    <source>
        <dbReference type="ARBA" id="ARBA00022777"/>
    </source>
</evidence>
<evidence type="ECO:0000256" key="10">
    <source>
        <dbReference type="SAM" id="MobiDB-lite"/>
    </source>
</evidence>
<feature type="domain" description="Protein kinase" evidence="11">
    <location>
        <begin position="151"/>
        <end position="516"/>
    </location>
</feature>
<dbReference type="HOGENOM" id="CLU_000288_82_2_1"/>
<keyword evidence="4 9" id="KW-0547">Nucleotide-binding</keyword>
<dbReference type="SUPFAM" id="SSF56112">
    <property type="entry name" value="Protein kinase-like (PK-like)"/>
    <property type="match status" value="1"/>
</dbReference>
<feature type="binding site" evidence="9">
    <location>
        <position position="180"/>
    </location>
    <ligand>
        <name>ATP</name>
        <dbReference type="ChEBI" id="CHEBI:30616"/>
    </ligand>
</feature>
<accession>K0KGD3</accession>
<dbReference type="InterPro" id="IPR000719">
    <property type="entry name" value="Prot_kinase_dom"/>
</dbReference>
<evidence type="ECO:0000256" key="6">
    <source>
        <dbReference type="ARBA" id="ARBA00022840"/>
    </source>
</evidence>
<keyword evidence="13" id="KW-1185">Reference proteome</keyword>
<dbReference type="InParanoid" id="K0KGD3"/>
<evidence type="ECO:0000313" key="12">
    <source>
        <dbReference type="EMBL" id="CCH40494.1"/>
    </source>
</evidence>
<evidence type="ECO:0000256" key="3">
    <source>
        <dbReference type="ARBA" id="ARBA00022679"/>
    </source>
</evidence>
<evidence type="ECO:0000256" key="7">
    <source>
        <dbReference type="ARBA" id="ARBA00047899"/>
    </source>
</evidence>
<keyword evidence="6 9" id="KW-0067">ATP-binding</keyword>
<evidence type="ECO:0000259" key="11">
    <source>
        <dbReference type="PROSITE" id="PS50011"/>
    </source>
</evidence>
<dbReference type="eggNOG" id="KOG0590">
    <property type="taxonomic scope" value="Eukaryota"/>
</dbReference>
<evidence type="ECO:0000256" key="4">
    <source>
        <dbReference type="ARBA" id="ARBA00022741"/>
    </source>
</evidence>
<dbReference type="Gene3D" id="1.10.510.10">
    <property type="entry name" value="Transferase(Phosphotransferase) domain 1"/>
    <property type="match status" value="2"/>
</dbReference>
<dbReference type="GO" id="GO:0005524">
    <property type="term" value="F:ATP binding"/>
    <property type="evidence" value="ECO:0007669"/>
    <property type="project" value="UniProtKB-UniRule"/>
</dbReference>
<feature type="compositionally biased region" description="Low complexity" evidence="10">
    <location>
        <begin position="108"/>
        <end position="135"/>
    </location>
</feature>
<dbReference type="Pfam" id="PF00069">
    <property type="entry name" value="Pkinase"/>
    <property type="match status" value="1"/>
</dbReference>
<feature type="compositionally biased region" description="Low complexity" evidence="10">
    <location>
        <begin position="74"/>
        <end position="84"/>
    </location>
</feature>
<name>K0KGD3_WICCF</name>
<dbReference type="GO" id="GO:0004674">
    <property type="term" value="F:protein serine/threonine kinase activity"/>
    <property type="evidence" value="ECO:0007669"/>
    <property type="project" value="UniProtKB-KW"/>
</dbReference>
<dbReference type="Proteomes" id="UP000009328">
    <property type="component" value="Unassembled WGS sequence"/>
</dbReference>
<dbReference type="PROSITE" id="PS50011">
    <property type="entry name" value="PROTEIN_KINASE_DOM"/>
    <property type="match status" value="1"/>
</dbReference>
<dbReference type="PANTHER" id="PTHR24343:SF137">
    <property type="entry name" value="SERINE_THREONINE-PROTEIN KINASE HRK1"/>
    <property type="match status" value="1"/>
</dbReference>
<dbReference type="PROSITE" id="PS00107">
    <property type="entry name" value="PROTEIN_KINASE_ATP"/>
    <property type="match status" value="1"/>
</dbReference>
<evidence type="ECO:0000256" key="2">
    <source>
        <dbReference type="ARBA" id="ARBA00022527"/>
    </source>
</evidence>
<keyword evidence="2" id="KW-0723">Serine/threonine-protein kinase</keyword>
<keyword evidence="3 12" id="KW-0808">Transferase</keyword>
<feature type="compositionally biased region" description="Polar residues" evidence="10">
    <location>
        <begin position="11"/>
        <end position="32"/>
    </location>
</feature>
<dbReference type="STRING" id="1206466.K0KGD3"/>
<dbReference type="FunCoup" id="K0KGD3">
    <property type="interactions" value="306"/>
</dbReference>
<sequence>MLTMPKRFTLHGNNSTSSSHSKMGSPSINTKGRSFFGISLGKHDSLDSDQVESPTSSHHSEQQNQNQEQDHHSPPSSKNSSPPNDNHHHSMLELKRFFRPNNKKHNNNNHQSPNGSNSTSKLSSALPSSSSISLSRPDPFDADGCLVQKYGKLGKILGSGAGGSVRLLTRPSDGVTFAVKEFRAIRPGEQAKDYAKKCTAEFCIGSTLHHPNIIQTLDIAHENGHYFEVMEYCPIDFFAVFMSGKMTRGEINCCLRQITEGVKYLHDMGLAHRDLKLDNCVVTKDGILKLIDFGSAVVFRYPFEEHLVKAHGVVGSDPYLAPEVLCQREYDPQPVDIWSIAIIYCCMTLKRFPWKVPKSTDPSYKLYCMPDDEPHNYYKSAEQHKILLAKRRAERLKLNNGTSNDQDSKVEKITEVLKDTTIEPNQNIQNNTASSSDKSLHSITDPKSEVKNYIHNNNSKRPSPPQEQKSHHRTIHGPYRLMRLLPHAARPIISRMLTVDPNRRATFKEIFQDEWFSTITPCTINKKGEVVHAPGHHHTFVEGDEAHLDSYKPNVSNHKQSVANQIQHVH</sequence>
<feature type="region of interest" description="Disordered" evidence="10">
    <location>
        <begin position="1"/>
        <end position="88"/>
    </location>
</feature>
<evidence type="ECO:0000313" key="13">
    <source>
        <dbReference type="Proteomes" id="UP000009328"/>
    </source>
</evidence>
<organism evidence="12 13">
    <name type="scientific">Wickerhamomyces ciferrii (strain ATCC 14091 / BCRC 22168 / CBS 111 / JCM 3599 / NBRC 0793 / NRRL Y-1031 F-60-10)</name>
    <name type="common">Yeast</name>
    <name type="synonym">Pichia ciferrii</name>
    <dbReference type="NCBI Taxonomy" id="1206466"/>
    <lineage>
        <taxon>Eukaryota</taxon>
        <taxon>Fungi</taxon>
        <taxon>Dikarya</taxon>
        <taxon>Ascomycota</taxon>
        <taxon>Saccharomycotina</taxon>
        <taxon>Saccharomycetes</taxon>
        <taxon>Phaffomycetales</taxon>
        <taxon>Wickerhamomycetaceae</taxon>
        <taxon>Wickerhamomyces</taxon>
    </lineage>
</organism>
<dbReference type="InterPro" id="IPR011009">
    <property type="entry name" value="Kinase-like_dom_sf"/>
</dbReference>
<feature type="region of interest" description="Disordered" evidence="10">
    <location>
        <begin position="421"/>
        <end position="473"/>
    </location>
</feature>